<dbReference type="OMA" id="CDETYED"/>
<evidence type="ECO:0000313" key="2">
    <source>
        <dbReference type="EMBL" id="OOF91731.1"/>
    </source>
</evidence>
<evidence type="ECO:0000313" key="3">
    <source>
        <dbReference type="Proteomes" id="UP000188318"/>
    </source>
</evidence>
<evidence type="ECO:0000256" key="1">
    <source>
        <dbReference type="SAM" id="MobiDB-lite"/>
    </source>
</evidence>
<accession>A0A1R3RB68</accession>
<feature type="region of interest" description="Disordered" evidence="1">
    <location>
        <begin position="116"/>
        <end position="153"/>
    </location>
</feature>
<dbReference type="AlphaFoldDB" id="A0A1R3RB68"/>
<dbReference type="VEuPathDB" id="FungiDB:ASPCADRAFT_176225"/>
<protein>
    <recommendedName>
        <fullName evidence="4">DRBM domain-containing protein</fullName>
    </recommendedName>
</protein>
<dbReference type="SUPFAM" id="SSF54768">
    <property type="entry name" value="dsRNA-binding domain-like"/>
    <property type="match status" value="1"/>
</dbReference>
<sequence length="227" mass="25461">MSPSFAQSDCYTETDYEIGKRLFDVNLVLKFVQSSPDGRTYESVAQADHFINSKAFNFDQALADIKDSDLDVPRREPIGDETDETCIYKIVGYVRLCSAKWFVRLMTILSLRIPSGSNHTSRSPTIYPESFSEEPAAHHISPVPTQQPSNPNDDQTAWKYTSLLWEEAQIRGDKPVVKEICLSNYPSLFRVTISYMGTQASGEGRSKRLARHIAAKGVCQTLGLQPC</sequence>
<dbReference type="OrthoDB" id="3767426at2759"/>
<feature type="compositionally biased region" description="Polar residues" evidence="1">
    <location>
        <begin position="143"/>
        <end position="153"/>
    </location>
</feature>
<evidence type="ECO:0008006" key="4">
    <source>
        <dbReference type="Google" id="ProtNLM"/>
    </source>
</evidence>
<keyword evidence="3" id="KW-1185">Reference proteome</keyword>
<dbReference type="CDD" id="cd00048">
    <property type="entry name" value="DSRM_SF"/>
    <property type="match status" value="1"/>
</dbReference>
<reference evidence="3" key="1">
    <citation type="journal article" date="2017" name="Genome Biol.">
        <title>Comparative genomics reveals high biological diversity and specific adaptations in the industrially and medically important fungal genus Aspergillus.</title>
        <authorList>
            <person name="de Vries R.P."/>
            <person name="Riley R."/>
            <person name="Wiebenga A."/>
            <person name="Aguilar-Osorio G."/>
            <person name="Amillis S."/>
            <person name="Uchima C.A."/>
            <person name="Anderluh G."/>
            <person name="Asadollahi M."/>
            <person name="Askin M."/>
            <person name="Barry K."/>
            <person name="Battaglia E."/>
            <person name="Bayram O."/>
            <person name="Benocci T."/>
            <person name="Braus-Stromeyer S.A."/>
            <person name="Caldana C."/>
            <person name="Canovas D."/>
            <person name="Cerqueira G.C."/>
            <person name="Chen F."/>
            <person name="Chen W."/>
            <person name="Choi C."/>
            <person name="Clum A."/>
            <person name="Dos Santos R.A."/>
            <person name="Damasio A.R."/>
            <person name="Diallinas G."/>
            <person name="Emri T."/>
            <person name="Fekete E."/>
            <person name="Flipphi M."/>
            <person name="Freyberg S."/>
            <person name="Gallo A."/>
            <person name="Gournas C."/>
            <person name="Habgood R."/>
            <person name="Hainaut M."/>
            <person name="Harispe M.L."/>
            <person name="Henrissat B."/>
            <person name="Hilden K.S."/>
            <person name="Hope R."/>
            <person name="Hossain A."/>
            <person name="Karabika E."/>
            <person name="Karaffa L."/>
            <person name="Karanyi Z."/>
            <person name="Krasevec N."/>
            <person name="Kuo A."/>
            <person name="Kusch H."/>
            <person name="LaButti K."/>
            <person name="Lagendijk E.L."/>
            <person name="Lapidus A."/>
            <person name="Levasseur A."/>
            <person name="Lindquist E."/>
            <person name="Lipzen A."/>
            <person name="Logrieco A.F."/>
            <person name="MacCabe A."/>
            <person name="Maekelae M.R."/>
            <person name="Malavazi I."/>
            <person name="Melin P."/>
            <person name="Meyer V."/>
            <person name="Mielnichuk N."/>
            <person name="Miskei M."/>
            <person name="Molnar A.P."/>
            <person name="Mule G."/>
            <person name="Ngan C.Y."/>
            <person name="Orejas M."/>
            <person name="Orosz E."/>
            <person name="Ouedraogo J.P."/>
            <person name="Overkamp K.M."/>
            <person name="Park H.-S."/>
            <person name="Perrone G."/>
            <person name="Piumi F."/>
            <person name="Punt P.J."/>
            <person name="Ram A.F."/>
            <person name="Ramon A."/>
            <person name="Rauscher S."/>
            <person name="Record E."/>
            <person name="Riano-Pachon D.M."/>
            <person name="Robert V."/>
            <person name="Roehrig J."/>
            <person name="Ruller R."/>
            <person name="Salamov A."/>
            <person name="Salih N.S."/>
            <person name="Samson R.A."/>
            <person name="Sandor E."/>
            <person name="Sanguinetti M."/>
            <person name="Schuetze T."/>
            <person name="Sepcic K."/>
            <person name="Shelest E."/>
            <person name="Sherlock G."/>
            <person name="Sophianopoulou V."/>
            <person name="Squina F.M."/>
            <person name="Sun H."/>
            <person name="Susca A."/>
            <person name="Todd R.B."/>
            <person name="Tsang A."/>
            <person name="Unkles S.E."/>
            <person name="van de Wiele N."/>
            <person name="van Rossen-Uffink D."/>
            <person name="Oliveira J.V."/>
            <person name="Vesth T.C."/>
            <person name="Visser J."/>
            <person name="Yu J.-H."/>
            <person name="Zhou M."/>
            <person name="Andersen M.R."/>
            <person name="Archer D.B."/>
            <person name="Baker S.E."/>
            <person name="Benoit I."/>
            <person name="Brakhage A.A."/>
            <person name="Braus G.H."/>
            <person name="Fischer R."/>
            <person name="Frisvad J.C."/>
            <person name="Goldman G.H."/>
            <person name="Houbraken J."/>
            <person name="Oakley B."/>
            <person name="Pocsi I."/>
            <person name="Scazzocchio C."/>
            <person name="Seiboth B."/>
            <person name="vanKuyk P.A."/>
            <person name="Wortman J."/>
            <person name="Dyer P.S."/>
            <person name="Grigoriev I.V."/>
        </authorList>
    </citation>
    <scope>NUCLEOTIDE SEQUENCE [LARGE SCALE GENOMIC DNA]</scope>
    <source>
        <strain evidence="3">ITEM 5010</strain>
    </source>
</reference>
<gene>
    <name evidence="2" type="ORF">ASPCADRAFT_176225</name>
</gene>
<name>A0A1R3RB68_ASPC5</name>
<dbReference type="Proteomes" id="UP000188318">
    <property type="component" value="Unassembled WGS sequence"/>
</dbReference>
<dbReference type="Gene3D" id="3.30.160.20">
    <property type="match status" value="1"/>
</dbReference>
<organism evidence="2 3">
    <name type="scientific">Aspergillus carbonarius (strain ITEM 5010)</name>
    <dbReference type="NCBI Taxonomy" id="602072"/>
    <lineage>
        <taxon>Eukaryota</taxon>
        <taxon>Fungi</taxon>
        <taxon>Dikarya</taxon>
        <taxon>Ascomycota</taxon>
        <taxon>Pezizomycotina</taxon>
        <taxon>Eurotiomycetes</taxon>
        <taxon>Eurotiomycetidae</taxon>
        <taxon>Eurotiales</taxon>
        <taxon>Aspergillaceae</taxon>
        <taxon>Aspergillus</taxon>
        <taxon>Aspergillus subgen. Circumdati</taxon>
    </lineage>
</organism>
<dbReference type="EMBL" id="KV907509">
    <property type="protein sequence ID" value="OOF91731.1"/>
    <property type="molecule type" value="Genomic_DNA"/>
</dbReference>
<proteinExistence type="predicted"/>